<keyword evidence="2" id="KW-0732">Signal</keyword>
<protein>
    <recommendedName>
        <fullName evidence="5">CXXC-rich protein</fullName>
    </recommendedName>
</protein>
<proteinExistence type="predicted"/>
<dbReference type="OrthoDB" id="27424at2759"/>
<dbReference type="VEuPathDB" id="AmoebaDB:KM1_022000"/>
<evidence type="ECO:0000256" key="2">
    <source>
        <dbReference type="SAM" id="SignalP"/>
    </source>
</evidence>
<dbReference type="EMBL" id="KB637725">
    <property type="protein sequence ID" value="EMS15300.1"/>
    <property type="molecule type" value="Genomic_DNA"/>
</dbReference>
<feature type="signal peptide" evidence="2">
    <location>
        <begin position="1"/>
        <end position="16"/>
    </location>
</feature>
<evidence type="ECO:0008006" key="5">
    <source>
        <dbReference type="Google" id="ProtNLM"/>
    </source>
</evidence>
<dbReference type="AlphaFoldDB" id="M7WC45"/>
<keyword evidence="1" id="KW-1133">Transmembrane helix</keyword>
<keyword evidence="1" id="KW-0812">Transmembrane</keyword>
<dbReference type="SUPFAM" id="SSF57184">
    <property type="entry name" value="Growth factor receptor domain"/>
    <property type="match status" value="1"/>
</dbReference>
<evidence type="ECO:0000313" key="4">
    <source>
        <dbReference type="Proteomes" id="UP000030780"/>
    </source>
</evidence>
<feature type="transmembrane region" description="Helical" evidence="1">
    <location>
        <begin position="124"/>
        <end position="144"/>
    </location>
</feature>
<dbReference type="InterPro" id="IPR009030">
    <property type="entry name" value="Growth_fac_rcpt_cys_sf"/>
</dbReference>
<keyword evidence="1" id="KW-0472">Membrane</keyword>
<organism evidence="3 4">
    <name type="scientific">Entamoeba histolytica HM-3:IMSS</name>
    <dbReference type="NCBI Taxonomy" id="885315"/>
    <lineage>
        <taxon>Eukaryota</taxon>
        <taxon>Amoebozoa</taxon>
        <taxon>Evosea</taxon>
        <taxon>Archamoebae</taxon>
        <taxon>Mastigamoebida</taxon>
        <taxon>Entamoebidae</taxon>
        <taxon>Entamoeba</taxon>
    </lineage>
</organism>
<name>M7WC45_ENTHI</name>
<feature type="chain" id="PRO_5004086915" description="CXXC-rich protein" evidence="2">
    <location>
        <begin position="17"/>
        <end position="165"/>
    </location>
</feature>
<evidence type="ECO:0000256" key="1">
    <source>
        <dbReference type="SAM" id="Phobius"/>
    </source>
</evidence>
<sequence>MIFFVLITIGFATCITQKKMCGNGTFEQSFDVMTITYTCCPCIEHCNNCLNSELCNECEPRYGLTHNSTGGLKCSPCEHAHCAVCEEGSVGGKLEEQCFKCVDSFKKDENGNCVYDGDAGYEQVLLFDIIMSICGLFFVVILAFKQMNRKYQQLITDSTTNTKDE</sequence>
<reference evidence="3 4" key="1">
    <citation type="submission" date="2013-01" db="EMBL/GenBank/DDBJ databases">
        <authorList>
            <person name="Inman J."/>
            <person name="Zafar N."/>
            <person name="Lorenzi H."/>
            <person name="Caler E."/>
        </authorList>
    </citation>
    <scope>NUCLEOTIDE SEQUENCE [LARGE SCALE GENOMIC DNA]</scope>
    <source>
        <strain evidence="3 4">HM-3:IMSS</strain>
    </source>
</reference>
<evidence type="ECO:0000313" key="3">
    <source>
        <dbReference type="EMBL" id="EMS15300.1"/>
    </source>
</evidence>
<dbReference type="Proteomes" id="UP000030780">
    <property type="component" value="Unassembled WGS sequence"/>
</dbReference>
<accession>M7WC45</accession>
<gene>
    <name evidence="3" type="ORF">KM1_022000</name>
</gene>